<accession>A0AAE3VXM6</accession>
<feature type="domain" description="Ricin B lectin" evidence="1">
    <location>
        <begin position="261"/>
        <end position="399"/>
    </location>
</feature>
<gene>
    <name evidence="2" type="ORF">J2S42_001569</name>
</gene>
<name>A0AAE3VXM6_9ACTN</name>
<dbReference type="RefSeq" id="WP_307236772.1">
    <property type="nucleotide sequence ID" value="NZ_JAUSUZ010000001.1"/>
</dbReference>
<dbReference type="Gene3D" id="2.80.10.50">
    <property type="match status" value="2"/>
</dbReference>
<dbReference type="Pfam" id="PF14200">
    <property type="entry name" value="RicinB_lectin_2"/>
    <property type="match status" value="2"/>
</dbReference>
<dbReference type="InterPro" id="IPR035992">
    <property type="entry name" value="Ricin_B-like_lectins"/>
</dbReference>
<protein>
    <recommendedName>
        <fullName evidence="1">Ricin B lectin domain-containing protein</fullName>
    </recommendedName>
</protein>
<sequence length="402" mass="42898">MPILGPRYLEVGPGCWGANAAAHELGHLFGAVRDSAPHADGAGHCVEEWDLMCYGSAVSAYTCGEKDDDRLLDCGNDDYFHTGPPAGSYLATHWNPANSEFLIKGSTPDNDDGHLRGGRSYVITNAATGHALEPLNGSTAPLTEISQRPVSGAQTQRWLLNYASGWRLVNVASQLCLDDYYSQTAQGTTSLQYYCEQSNGMAWALQPVGNGRYAMINYLTGYALTSQGVHPAKLAQYPYTGDVTQQFTLTPVTETPPAANSTYTFTSRHGTNMSVPNSTSGTFVTHAAISTATIQRWTLQAGNAAGRFRIVNAATGLCLRPETTATTAGLRLQQVTCGTGNEQNWTVRRYADTRYGFTNVATGQAASLLTGAAGANVTQQPYQGGDSSGGLADRVWDLIKVS</sequence>
<proteinExistence type="predicted"/>
<dbReference type="InterPro" id="IPR000772">
    <property type="entry name" value="Ricin_B_lectin"/>
</dbReference>
<evidence type="ECO:0000313" key="3">
    <source>
        <dbReference type="Proteomes" id="UP001240236"/>
    </source>
</evidence>
<reference evidence="2 3" key="1">
    <citation type="submission" date="2023-07" db="EMBL/GenBank/DDBJ databases">
        <title>Sequencing the genomes of 1000 actinobacteria strains.</title>
        <authorList>
            <person name="Klenk H.-P."/>
        </authorList>
    </citation>
    <scope>NUCLEOTIDE SEQUENCE [LARGE SCALE GENOMIC DNA]</scope>
    <source>
        <strain evidence="2 3">DSM 44709</strain>
    </source>
</reference>
<feature type="domain" description="Ricin B lectin" evidence="1">
    <location>
        <begin position="119"/>
        <end position="250"/>
    </location>
</feature>
<dbReference type="CDD" id="cd00161">
    <property type="entry name" value="beta-trefoil_Ricin-like"/>
    <property type="match status" value="3"/>
</dbReference>
<dbReference type="SMART" id="SM00458">
    <property type="entry name" value="RICIN"/>
    <property type="match status" value="2"/>
</dbReference>
<keyword evidence="3" id="KW-1185">Reference proteome</keyword>
<comment type="caution">
    <text evidence="2">The sequence shown here is derived from an EMBL/GenBank/DDBJ whole genome shotgun (WGS) entry which is preliminary data.</text>
</comment>
<dbReference type="Proteomes" id="UP001240236">
    <property type="component" value="Unassembled WGS sequence"/>
</dbReference>
<organism evidence="2 3">
    <name type="scientific">Catenuloplanes indicus</name>
    <dbReference type="NCBI Taxonomy" id="137267"/>
    <lineage>
        <taxon>Bacteria</taxon>
        <taxon>Bacillati</taxon>
        <taxon>Actinomycetota</taxon>
        <taxon>Actinomycetes</taxon>
        <taxon>Micromonosporales</taxon>
        <taxon>Micromonosporaceae</taxon>
        <taxon>Catenuloplanes</taxon>
    </lineage>
</organism>
<evidence type="ECO:0000259" key="1">
    <source>
        <dbReference type="SMART" id="SM00458"/>
    </source>
</evidence>
<evidence type="ECO:0000313" key="2">
    <source>
        <dbReference type="EMBL" id="MDQ0364900.1"/>
    </source>
</evidence>
<dbReference type="AlphaFoldDB" id="A0AAE3VXM6"/>
<dbReference type="PROSITE" id="PS50231">
    <property type="entry name" value="RICIN_B_LECTIN"/>
    <property type="match status" value="2"/>
</dbReference>
<dbReference type="SUPFAM" id="SSF50370">
    <property type="entry name" value="Ricin B-like lectins"/>
    <property type="match status" value="2"/>
</dbReference>
<dbReference type="EMBL" id="JAUSUZ010000001">
    <property type="protein sequence ID" value="MDQ0364900.1"/>
    <property type="molecule type" value="Genomic_DNA"/>
</dbReference>